<dbReference type="AlphaFoldDB" id="A0A1H8ZQQ8"/>
<gene>
    <name evidence="1" type="ORF">SAMN04489841_0239</name>
</gene>
<reference evidence="2" key="1">
    <citation type="submission" date="2016-10" db="EMBL/GenBank/DDBJ databases">
        <authorList>
            <person name="Varghese N."/>
            <person name="Submissions S."/>
        </authorList>
    </citation>
    <scope>NUCLEOTIDE SEQUENCE [LARGE SCALE GENOMIC DNA]</scope>
    <source>
        <strain evidence="2">DSM 25055</strain>
    </source>
</reference>
<dbReference type="RefSeq" id="WP_090611924.1">
    <property type="nucleotide sequence ID" value="NZ_FOFD01000001.1"/>
</dbReference>
<evidence type="ECO:0000313" key="2">
    <source>
        <dbReference type="Proteomes" id="UP000199114"/>
    </source>
</evidence>
<organism evidence="1 2">
    <name type="scientific">Natrinema salaciae</name>
    <dbReference type="NCBI Taxonomy" id="1186196"/>
    <lineage>
        <taxon>Archaea</taxon>
        <taxon>Methanobacteriati</taxon>
        <taxon>Methanobacteriota</taxon>
        <taxon>Stenosarchaea group</taxon>
        <taxon>Halobacteria</taxon>
        <taxon>Halobacteriales</taxon>
        <taxon>Natrialbaceae</taxon>
        <taxon>Natrinema</taxon>
    </lineage>
</organism>
<dbReference type="Proteomes" id="UP000199114">
    <property type="component" value="Unassembled WGS sequence"/>
</dbReference>
<keyword evidence="2" id="KW-1185">Reference proteome</keyword>
<name>A0A1H8ZQQ8_9EURY</name>
<dbReference type="OrthoDB" id="385293at2157"/>
<sequence>MTQQEEFEFSSVRLVPEFSSYCTEENIVWVPDAITLKLRRKSDSVNGMEVSHSHTSLEHIFLLLNQLEEGEPGTVLWGSSSIGVTFTGDRVALSHKGSKLVGSPTSARQAVENLVRETFEELHRQGVDTHHVARQLQQGRFAPWTADPLEIHNQMRD</sequence>
<protein>
    <submittedName>
        <fullName evidence="1">Uncharacterized protein</fullName>
    </submittedName>
</protein>
<evidence type="ECO:0000313" key="1">
    <source>
        <dbReference type="EMBL" id="SEP66839.1"/>
    </source>
</evidence>
<accession>A0A1H8ZQQ8</accession>
<proteinExistence type="predicted"/>
<dbReference type="EMBL" id="FOFD01000001">
    <property type="protein sequence ID" value="SEP66839.1"/>
    <property type="molecule type" value="Genomic_DNA"/>
</dbReference>